<reference evidence="7" key="1">
    <citation type="journal article" date="2019" name="Int. J. Syst. Evol. Microbiol.">
        <title>The Global Catalogue of Microorganisms (GCM) 10K type strain sequencing project: providing services to taxonomists for standard genome sequencing and annotation.</title>
        <authorList>
            <consortium name="The Broad Institute Genomics Platform"/>
            <consortium name="The Broad Institute Genome Sequencing Center for Infectious Disease"/>
            <person name="Wu L."/>
            <person name="Ma J."/>
        </authorList>
    </citation>
    <scope>NUCLEOTIDE SEQUENCE [LARGE SCALE GENOMIC DNA]</scope>
    <source>
        <strain evidence="7">JCM 18050</strain>
    </source>
</reference>
<name>A0ABP9NF40_9GAMM</name>
<evidence type="ECO:0000256" key="1">
    <source>
        <dbReference type="ARBA" id="ARBA00022603"/>
    </source>
</evidence>
<dbReference type="InterPro" id="IPR001077">
    <property type="entry name" value="COMT_C"/>
</dbReference>
<dbReference type="Gene3D" id="1.20.58.1390">
    <property type="match status" value="1"/>
</dbReference>
<keyword evidence="3" id="KW-0949">S-adenosyl-L-methionine</keyword>
<dbReference type="PANTHER" id="PTHR43712">
    <property type="entry name" value="PUTATIVE (AFU_ORTHOLOGUE AFUA_4G14580)-RELATED"/>
    <property type="match status" value="1"/>
</dbReference>
<dbReference type="Gene3D" id="1.10.10.10">
    <property type="entry name" value="Winged helix-like DNA-binding domain superfamily/Winged helix DNA-binding domain"/>
    <property type="match status" value="1"/>
</dbReference>
<dbReference type="Pfam" id="PF00891">
    <property type="entry name" value="Methyltransf_2"/>
    <property type="match status" value="1"/>
</dbReference>
<keyword evidence="1 6" id="KW-0489">Methyltransferase</keyword>
<evidence type="ECO:0000313" key="7">
    <source>
        <dbReference type="Proteomes" id="UP001500171"/>
    </source>
</evidence>
<dbReference type="Gene3D" id="3.40.50.150">
    <property type="entry name" value="Vaccinia Virus protein VP39"/>
    <property type="match status" value="1"/>
</dbReference>
<protein>
    <submittedName>
        <fullName evidence="6">Methyltransferase</fullName>
    </submittedName>
</protein>
<dbReference type="PANTHER" id="PTHR43712:SF2">
    <property type="entry name" value="O-METHYLTRANSFERASE CICE"/>
    <property type="match status" value="1"/>
</dbReference>
<dbReference type="EMBL" id="BAABHY010000014">
    <property type="protein sequence ID" value="GAA5114858.1"/>
    <property type="molecule type" value="Genomic_DNA"/>
</dbReference>
<dbReference type="SUPFAM" id="SSF53335">
    <property type="entry name" value="S-adenosyl-L-methionine-dependent methyltransferases"/>
    <property type="match status" value="1"/>
</dbReference>
<sequence length="361" mass="40675">MHNKEYVKYGYDKESYTALEAITEAQKIAFSPILFQAVVCMRNKGLLAYLDQVGEKGATIAQIHDNIVLSDYATQLLLDVALSMHIVYLNEQHYILGKVGYFILHDKMTQINLDFTQDVCYQGMFHLEEALENGTPAGLKVFGDWTTIYPALSQLPEKAKQSWFAFDHFYSDGAFPAAFNHINQLNPKHIYDIGGNTGKWALYCASNNPELVITILDLPEQIALANKNIIAAGVESRVKGFPVNVLSATSLPNQADVWWMSQFLDCFSETQITNILSLIHQNMQDDAVVCIMEIFWDRQPFEAGALSLNASSLYFTCLANGNSRFYHSKVFYQCLREAGFHVEQDIDGLGLGHTLLICKKR</sequence>
<dbReference type="PROSITE" id="PS51683">
    <property type="entry name" value="SAM_OMT_II"/>
    <property type="match status" value="1"/>
</dbReference>
<evidence type="ECO:0000256" key="3">
    <source>
        <dbReference type="ARBA" id="ARBA00022691"/>
    </source>
</evidence>
<dbReference type="Pfam" id="PF21212">
    <property type="entry name" value="Dimerisation2-like_dom"/>
    <property type="match status" value="1"/>
</dbReference>
<organism evidence="6 7">
    <name type="scientific">Orbus sasakiae</name>
    <dbReference type="NCBI Taxonomy" id="1078475"/>
    <lineage>
        <taxon>Bacteria</taxon>
        <taxon>Pseudomonadati</taxon>
        <taxon>Pseudomonadota</taxon>
        <taxon>Gammaproteobacteria</taxon>
        <taxon>Orbales</taxon>
        <taxon>Orbaceae</taxon>
        <taxon>Orbus</taxon>
    </lineage>
</organism>
<dbReference type="InterPro" id="IPR029063">
    <property type="entry name" value="SAM-dependent_MTases_sf"/>
</dbReference>
<evidence type="ECO:0000259" key="4">
    <source>
        <dbReference type="Pfam" id="PF00891"/>
    </source>
</evidence>
<dbReference type="InterPro" id="IPR016461">
    <property type="entry name" value="COMT-like"/>
</dbReference>
<comment type="caution">
    <text evidence="6">The sequence shown here is derived from an EMBL/GenBank/DDBJ whole genome shotgun (WGS) entry which is preliminary data.</text>
</comment>
<evidence type="ECO:0000259" key="5">
    <source>
        <dbReference type="Pfam" id="PF21212"/>
    </source>
</evidence>
<evidence type="ECO:0000256" key="2">
    <source>
        <dbReference type="ARBA" id="ARBA00022679"/>
    </source>
</evidence>
<dbReference type="Proteomes" id="UP001500171">
    <property type="component" value="Unassembled WGS sequence"/>
</dbReference>
<accession>A0ABP9NF40</accession>
<evidence type="ECO:0000313" key="6">
    <source>
        <dbReference type="EMBL" id="GAA5114858.1"/>
    </source>
</evidence>
<dbReference type="RefSeq" id="WP_345492732.1">
    <property type="nucleotide sequence ID" value="NZ_BAABHY010000014.1"/>
</dbReference>
<dbReference type="InterPro" id="IPR049480">
    <property type="entry name" value="BVU_1015-like_N"/>
</dbReference>
<feature type="domain" description="BVU-1015-like N-terminal dimerisation-like" evidence="5">
    <location>
        <begin position="25"/>
        <end position="94"/>
    </location>
</feature>
<gene>
    <name evidence="6" type="ORF">GCM10023211_24960</name>
</gene>
<proteinExistence type="predicted"/>
<feature type="domain" description="O-methyltransferase C-terminal" evidence="4">
    <location>
        <begin position="188"/>
        <end position="340"/>
    </location>
</feature>
<dbReference type="InterPro" id="IPR036388">
    <property type="entry name" value="WH-like_DNA-bd_sf"/>
</dbReference>
<keyword evidence="7" id="KW-1185">Reference proteome</keyword>
<keyword evidence="2" id="KW-0808">Transferase</keyword>
<dbReference type="GO" id="GO:0008168">
    <property type="term" value="F:methyltransferase activity"/>
    <property type="evidence" value="ECO:0007669"/>
    <property type="project" value="UniProtKB-KW"/>
</dbReference>
<dbReference type="GO" id="GO:0032259">
    <property type="term" value="P:methylation"/>
    <property type="evidence" value="ECO:0007669"/>
    <property type="project" value="UniProtKB-KW"/>
</dbReference>